<evidence type="ECO:0000256" key="1">
    <source>
        <dbReference type="SAM" id="MobiDB-lite"/>
    </source>
</evidence>
<comment type="caution">
    <text evidence="2">The sequence shown here is derived from an EMBL/GenBank/DDBJ whole genome shotgun (WGS) entry which is preliminary data.</text>
</comment>
<accession>A0A9W6BXZ8</accession>
<proteinExistence type="predicted"/>
<keyword evidence="3" id="KW-1185">Reference proteome</keyword>
<reference evidence="2 3" key="1">
    <citation type="journal article" date="2023" name="Commun. Biol.">
        <title>Reorganization of the ancestral sex-determining regions during the evolution of trioecy in Pleodorina starrii.</title>
        <authorList>
            <person name="Takahashi K."/>
            <person name="Suzuki S."/>
            <person name="Kawai-Toyooka H."/>
            <person name="Yamamoto K."/>
            <person name="Hamaji T."/>
            <person name="Ootsuki R."/>
            <person name="Yamaguchi H."/>
            <person name="Kawachi M."/>
            <person name="Higashiyama T."/>
            <person name="Nozaki H."/>
        </authorList>
    </citation>
    <scope>NUCLEOTIDE SEQUENCE [LARGE SCALE GENOMIC DNA]</scope>
    <source>
        <strain evidence="2 3">NIES-4479</strain>
    </source>
</reference>
<protein>
    <submittedName>
        <fullName evidence="2">Uncharacterized protein</fullName>
    </submittedName>
</protein>
<dbReference type="EMBL" id="BRXU01000033">
    <property type="protein sequence ID" value="GLC60319.1"/>
    <property type="molecule type" value="Genomic_DNA"/>
</dbReference>
<evidence type="ECO:0000313" key="2">
    <source>
        <dbReference type="EMBL" id="GLC60319.1"/>
    </source>
</evidence>
<gene>
    <name evidence="2" type="primary">PLEST012058</name>
    <name evidence="2" type="ORF">PLESTB_001597900</name>
</gene>
<dbReference type="AlphaFoldDB" id="A0A9W6BXZ8"/>
<feature type="region of interest" description="Disordered" evidence="1">
    <location>
        <begin position="128"/>
        <end position="201"/>
    </location>
</feature>
<organism evidence="2 3">
    <name type="scientific">Pleodorina starrii</name>
    <dbReference type="NCBI Taxonomy" id="330485"/>
    <lineage>
        <taxon>Eukaryota</taxon>
        <taxon>Viridiplantae</taxon>
        <taxon>Chlorophyta</taxon>
        <taxon>core chlorophytes</taxon>
        <taxon>Chlorophyceae</taxon>
        <taxon>CS clade</taxon>
        <taxon>Chlamydomonadales</taxon>
        <taxon>Volvocaceae</taxon>
        <taxon>Pleodorina</taxon>
    </lineage>
</organism>
<feature type="region of interest" description="Disordered" evidence="1">
    <location>
        <begin position="1"/>
        <end position="96"/>
    </location>
</feature>
<feature type="compositionally biased region" description="Gly residues" evidence="1">
    <location>
        <begin position="128"/>
        <end position="140"/>
    </location>
</feature>
<sequence>MKSPDRTRRAGSSRFSPNRPLGSGTVKRLLWNKDLPPRPPPAADQEQTATGVSDDCRSAPRDDSPTRHTVRATSATEIHGPPPLAPNAGSLGGSDVDADLIRSLSISGSEVGHHRCLAHRDLLSGGLGAAGGGSCLGGEPGEFSLPAELGSHSETADPTPNPNPVLTLSENEEGDENAAASAQPSSAAPASAGILGCTLPR</sequence>
<feature type="compositionally biased region" description="Polar residues" evidence="1">
    <location>
        <begin position="152"/>
        <end position="169"/>
    </location>
</feature>
<feature type="compositionally biased region" description="Basic and acidic residues" evidence="1">
    <location>
        <begin position="54"/>
        <end position="66"/>
    </location>
</feature>
<evidence type="ECO:0000313" key="3">
    <source>
        <dbReference type="Proteomes" id="UP001165080"/>
    </source>
</evidence>
<name>A0A9W6BXZ8_9CHLO</name>
<dbReference type="Proteomes" id="UP001165080">
    <property type="component" value="Unassembled WGS sequence"/>
</dbReference>
<feature type="compositionally biased region" description="Low complexity" evidence="1">
    <location>
        <begin position="178"/>
        <end position="192"/>
    </location>
</feature>